<sequence length="104" mass="11348">MKASLLIAVMAIVTILLRFLPFLMFRKHTPQYILYLGKVLPQAIIGMLVVFCLKDISPSGHLSGIPELTAVACVAGAQAWKRNSLLSILAGTILYMALVQTVFC</sequence>
<feature type="transmembrane region" description="Helical" evidence="1">
    <location>
        <begin position="85"/>
        <end position="103"/>
    </location>
</feature>
<evidence type="ECO:0000313" key="3">
    <source>
        <dbReference type="Proteomes" id="UP000198896"/>
    </source>
</evidence>
<feature type="transmembrane region" description="Helical" evidence="1">
    <location>
        <begin position="32"/>
        <end position="53"/>
    </location>
</feature>
<dbReference type="InterPro" id="IPR008407">
    <property type="entry name" value="Brnchd-chn_aa_trnsp_AzlD"/>
</dbReference>
<dbReference type="Pfam" id="PF05437">
    <property type="entry name" value="AzlD"/>
    <property type="match status" value="1"/>
</dbReference>
<dbReference type="EMBL" id="FONL01000033">
    <property type="protein sequence ID" value="SFE90349.1"/>
    <property type="molecule type" value="Genomic_DNA"/>
</dbReference>
<gene>
    <name evidence="2" type="ORF">SAMN05216245_1339</name>
</gene>
<protein>
    <submittedName>
        <fullName evidence="2">Branched-chain amino acid transport protein AzlD</fullName>
    </submittedName>
</protein>
<keyword evidence="1" id="KW-0812">Transmembrane</keyword>
<keyword evidence="3" id="KW-1185">Reference proteome</keyword>
<feature type="transmembrane region" description="Helical" evidence="1">
    <location>
        <begin position="5"/>
        <end position="26"/>
    </location>
</feature>
<name>A0A1I2ECA5_9FIRM</name>
<dbReference type="STRING" id="1123323.SAMN05216245_1339"/>
<reference evidence="2 3" key="1">
    <citation type="submission" date="2016-10" db="EMBL/GenBank/DDBJ databases">
        <authorList>
            <person name="de Groot N.N."/>
        </authorList>
    </citation>
    <scope>NUCLEOTIDE SEQUENCE [LARGE SCALE GENOMIC DNA]</scope>
    <source>
        <strain evidence="2 3">DSM 9236</strain>
    </source>
</reference>
<keyword evidence="1" id="KW-0472">Membrane</keyword>
<dbReference type="OrthoDB" id="308265at2"/>
<proteinExistence type="predicted"/>
<dbReference type="AlphaFoldDB" id="A0A1I2ECA5"/>
<evidence type="ECO:0000313" key="2">
    <source>
        <dbReference type="EMBL" id="SFE90349.1"/>
    </source>
</evidence>
<accession>A0A1I2ECA5</accession>
<dbReference type="Proteomes" id="UP000198896">
    <property type="component" value="Unassembled WGS sequence"/>
</dbReference>
<dbReference type="PIRSF" id="PIRSF003203">
    <property type="entry name" value="AzlD"/>
    <property type="match status" value="1"/>
</dbReference>
<keyword evidence="1" id="KW-1133">Transmembrane helix</keyword>
<evidence type="ECO:0000256" key="1">
    <source>
        <dbReference type="SAM" id="Phobius"/>
    </source>
</evidence>
<organism evidence="2 3">
    <name type="scientific">Succiniclasticum ruminis DSM 9236</name>
    <dbReference type="NCBI Taxonomy" id="1123323"/>
    <lineage>
        <taxon>Bacteria</taxon>
        <taxon>Bacillati</taxon>
        <taxon>Bacillota</taxon>
        <taxon>Negativicutes</taxon>
        <taxon>Acidaminococcales</taxon>
        <taxon>Acidaminococcaceae</taxon>
        <taxon>Succiniclasticum</taxon>
    </lineage>
</organism>
<dbReference type="RefSeq" id="WP_093914379.1">
    <property type="nucleotide sequence ID" value="NZ_FONL01000033.1"/>
</dbReference>